<protein>
    <submittedName>
        <fullName evidence="1">Uncharacterized protein</fullName>
    </submittedName>
</protein>
<organism evidence="1">
    <name type="scientific">uncultured Caudovirales phage</name>
    <dbReference type="NCBI Taxonomy" id="2100421"/>
    <lineage>
        <taxon>Viruses</taxon>
        <taxon>Duplodnaviria</taxon>
        <taxon>Heunggongvirae</taxon>
        <taxon>Uroviricota</taxon>
        <taxon>Caudoviricetes</taxon>
        <taxon>Peduoviridae</taxon>
        <taxon>Maltschvirus</taxon>
        <taxon>Maltschvirus maltsch</taxon>
    </lineage>
</organism>
<proteinExistence type="predicted"/>
<sequence>MIKKLIKANESFAIMQYFEYFRCVPSEVKKKYEILFIAYDSNGNPFLNYEKLKGEDLKYFFRNIHLFEKKVNDKSGVIYEINEFKNNYNFIINKSKPLTPLTL</sequence>
<name>A0A6J7WKY5_9CAUD</name>
<evidence type="ECO:0000313" key="1">
    <source>
        <dbReference type="EMBL" id="CAB5218466.1"/>
    </source>
</evidence>
<dbReference type="EMBL" id="LR798265">
    <property type="protein sequence ID" value="CAB5218466.1"/>
    <property type="molecule type" value="Genomic_DNA"/>
</dbReference>
<reference evidence="1" key="1">
    <citation type="submission" date="2020-05" db="EMBL/GenBank/DDBJ databases">
        <authorList>
            <person name="Chiriac C."/>
            <person name="Salcher M."/>
            <person name="Ghai R."/>
            <person name="Kavagutti S V."/>
        </authorList>
    </citation>
    <scope>NUCLEOTIDE SEQUENCE</scope>
</reference>
<gene>
    <name evidence="1" type="ORF">UFOVP212_36</name>
</gene>
<accession>A0A6J7WKY5</accession>